<organism evidence="1 2">
    <name type="scientific">Neisseria shayeganii</name>
    <dbReference type="NCBI Taxonomy" id="607712"/>
    <lineage>
        <taxon>Bacteria</taxon>
        <taxon>Pseudomonadati</taxon>
        <taxon>Pseudomonadota</taxon>
        <taxon>Betaproteobacteria</taxon>
        <taxon>Neisseriales</taxon>
        <taxon>Neisseriaceae</taxon>
        <taxon>Neisseria</taxon>
    </lineage>
</organism>
<sequence>MPQMLIQVAGMANKTDADRLVAKGETVAGVKMVNANHEDGRVVITHGEGFDVEAFKAALNGEGFSA</sequence>
<dbReference type="SUPFAM" id="SSF55008">
    <property type="entry name" value="HMA, heavy metal-associated domain"/>
    <property type="match status" value="1"/>
</dbReference>
<evidence type="ECO:0008006" key="3">
    <source>
        <dbReference type="Google" id="ProtNLM"/>
    </source>
</evidence>
<name>A0A7D7N2C0_9NEIS</name>
<protein>
    <recommendedName>
        <fullName evidence="3">Heavy-metal-associated domain-containing protein</fullName>
    </recommendedName>
</protein>
<evidence type="ECO:0000313" key="1">
    <source>
        <dbReference type="EMBL" id="QMT39685.1"/>
    </source>
</evidence>
<dbReference type="EMBL" id="CP059567">
    <property type="protein sequence ID" value="QMT39685.1"/>
    <property type="molecule type" value="Genomic_DNA"/>
</dbReference>
<reference evidence="1 2" key="1">
    <citation type="submission" date="2020-07" db="EMBL/GenBank/DDBJ databases">
        <title>Genomic diversity of species in the Neisseriaceae family.</title>
        <authorList>
            <person name="Vincent A.T."/>
            <person name="Bernet E."/>
            <person name="Veyrier F.J."/>
        </authorList>
    </citation>
    <scope>NUCLEOTIDE SEQUENCE [LARGE SCALE GENOMIC DNA]</scope>
    <source>
        <strain evidence="1 2">DSM 22244</strain>
    </source>
</reference>
<accession>A0A7D7N2C0</accession>
<gene>
    <name evidence="1" type="ORF">H3L94_07335</name>
</gene>
<dbReference type="RefSeq" id="WP_009119303.1">
    <property type="nucleotide sequence ID" value="NZ_CP059567.1"/>
</dbReference>
<dbReference type="Proteomes" id="UP000514752">
    <property type="component" value="Chromosome"/>
</dbReference>
<proteinExistence type="predicted"/>
<evidence type="ECO:0000313" key="2">
    <source>
        <dbReference type="Proteomes" id="UP000514752"/>
    </source>
</evidence>
<dbReference type="KEGG" id="nsg:H3L94_07335"/>
<dbReference type="GO" id="GO:0046872">
    <property type="term" value="F:metal ion binding"/>
    <property type="evidence" value="ECO:0007669"/>
    <property type="project" value="InterPro"/>
</dbReference>
<dbReference type="InterPro" id="IPR036163">
    <property type="entry name" value="HMA_dom_sf"/>
</dbReference>
<dbReference type="AlphaFoldDB" id="A0A7D7N2C0"/>